<evidence type="ECO:0000313" key="3">
    <source>
        <dbReference type="WBParaSite" id="HDID_0000880001-mRNA-1"/>
    </source>
</evidence>
<dbReference type="EMBL" id="UYSG01011146">
    <property type="protein sequence ID" value="VDL61116.1"/>
    <property type="molecule type" value="Genomic_DNA"/>
</dbReference>
<dbReference type="SUPFAM" id="SSF47473">
    <property type="entry name" value="EF-hand"/>
    <property type="match status" value="1"/>
</dbReference>
<reference evidence="1 2" key="2">
    <citation type="submission" date="2018-11" db="EMBL/GenBank/DDBJ databases">
        <authorList>
            <consortium name="Pathogen Informatics"/>
        </authorList>
    </citation>
    <scope>NUCLEOTIDE SEQUENCE [LARGE SCALE GENOMIC DNA]</scope>
</reference>
<gene>
    <name evidence="1" type="ORF">HDID_LOCUS8798</name>
</gene>
<organism evidence="3">
    <name type="scientific">Hymenolepis diminuta</name>
    <name type="common">Rat tapeworm</name>
    <dbReference type="NCBI Taxonomy" id="6216"/>
    <lineage>
        <taxon>Eukaryota</taxon>
        <taxon>Metazoa</taxon>
        <taxon>Spiralia</taxon>
        <taxon>Lophotrochozoa</taxon>
        <taxon>Platyhelminthes</taxon>
        <taxon>Cestoda</taxon>
        <taxon>Eucestoda</taxon>
        <taxon>Cyclophyllidea</taxon>
        <taxon>Hymenolepididae</taxon>
        <taxon>Hymenolepis</taxon>
    </lineage>
</organism>
<dbReference type="AlphaFoldDB" id="A0A0R3STQ0"/>
<protein>
    <submittedName>
        <fullName evidence="3">EF-hand domain-containing protein</fullName>
    </submittedName>
</protein>
<dbReference type="InterPro" id="IPR011992">
    <property type="entry name" value="EF-hand-dom_pair"/>
</dbReference>
<reference evidence="3" key="1">
    <citation type="submission" date="2017-02" db="UniProtKB">
        <authorList>
            <consortium name="WormBaseParasite"/>
        </authorList>
    </citation>
    <scope>IDENTIFICATION</scope>
</reference>
<dbReference type="Proteomes" id="UP000274504">
    <property type="component" value="Unassembled WGS sequence"/>
</dbReference>
<accession>A0A0R3STQ0</accession>
<proteinExistence type="predicted"/>
<evidence type="ECO:0000313" key="1">
    <source>
        <dbReference type="EMBL" id="VDL61116.1"/>
    </source>
</evidence>
<evidence type="ECO:0000313" key="2">
    <source>
        <dbReference type="Proteomes" id="UP000274504"/>
    </source>
</evidence>
<name>A0A0R3STQ0_HYMDI</name>
<dbReference type="WBParaSite" id="HDID_0000880001-mRNA-1">
    <property type="protein sequence ID" value="HDID_0000880001-mRNA-1"/>
    <property type="gene ID" value="HDID_0000880001"/>
</dbReference>
<sequence length="63" mass="6998">MSGNSHHYLKAFKMVNKNHSGVSDRQKLIEVLVSQCKEMEQTDLNGNGIIHLGEYKIASGIPT</sequence>